<evidence type="ECO:0000313" key="2">
    <source>
        <dbReference type="Proteomes" id="UP001732700"/>
    </source>
</evidence>
<keyword evidence="2" id="KW-1185">Reference proteome</keyword>
<accession>A0ACD5U0I0</accession>
<reference evidence="1" key="1">
    <citation type="submission" date="2021-05" db="EMBL/GenBank/DDBJ databases">
        <authorList>
            <person name="Scholz U."/>
            <person name="Mascher M."/>
            <person name="Fiebig A."/>
        </authorList>
    </citation>
    <scope>NUCLEOTIDE SEQUENCE [LARGE SCALE GENOMIC DNA]</scope>
</reference>
<name>A0ACD5U0I0_AVESA</name>
<proteinExistence type="predicted"/>
<organism evidence="1 2">
    <name type="scientific">Avena sativa</name>
    <name type="common">Oat</name>
    <dbReference type="NCBI Taxonomy" id="4498"/>
    <lineage>
        <taxon>Eukaryota</taxon>
        <taxon>Viridiplantae</taxon>
        <taxon>Streptophyta</taxon>
        <taxon>Embryophyta</taxon>
        <taxon>Tracheophyta</taxon>
        <taxon>Spermatophyta</taxon>
        <taxon>Magnoliopsida</taxon>
        <taxon>Liliopsida</taxon>
        <taxon>Poales</taxon>
        <taxon>Poaceae</taxon>
        <taxon>BOP clade</taxon>
        <taxon>Pooideae</taxon>
        <taxon>Poodae</taxon>
        <taxon>Poeae</taxon>
        <taxon>Poeae Chloroplast Group 1 (Aveneae type)</taxon>
        <taxon>Aveninae</taxon>
        <taxon>Avena</taxon>
    </lineage>
</organism>
<reference evidence="1" key="2">
    <citation type="submission" date="2025-09" db="UniProtKB">
        <authorList>
            <consortium name="EnsemblPlants"/>
        </authorList>
    </citation>
    <scope>IDENTIFICATION</scope>
</reference>
<dbReference type="EnsemblPlants" id="AVESA.00010b.r2.1DG0159030.1">
    <property type="protein sequence ID" value="AVESA.00010b.r2.1DG0159030.1.CDS"/>
    <property type="gene ID" value="AVESA.00010b.r2.1DG0159030"/>
</dbReference>
<evidence type="ECO:0000313" key="1">
    <source>
        <dbReference type="EnsemblPlants" id="AVESA.00010b.r2.1DG0159030.1.CDS"/>
    </source>
</evidence>
<protein>
    <submittedName>
        <fullName evidence="1">Uncharacterized protein</fullName>
    </submittedName>
</protein>
<dbReference type="Proteomes" id="UP001732700">
    <property type="component" value="Chromosome 1D"/>
</dbReference>
<sequence length="611" mass="68623">MASATAELEASIAALPAKKQRLRESFDRLVASSPIPIPFTWDDIDTHISSLQSSIDVRFFKLQSLQAAAPTSTDPAEHRGNGNRKPYPEHHVRGNDEEGERANGACSDLNAEEDGRAEEVIDASPDQASPGLELEEESENAKETATASSAYRSNGELLKEKVPVPDFAGGAEEAVRRDLVAACANMDTSSLADALYWRNKRCFRARRQFLPALLGAAEPHALVVGAVRAFLLRTEPKNDSHWENCVSLLHRVRDLDDKPSVGALEQASRLARDWKEMVGKPECCRDLGRLALWGLLRFLISYNITLEFHAHEIINHLANLPRNKKQSCIDLCTCLGLIHTMTDSVNHLIENGQELDAIRLACTLNLTDKYPPLSIMNEYVDKAKKTAQEILSMESDSPESLNQAMTKQVNALILSWRAVDEYSIESVHRNSIKAEITRLLHEYAHKRQSLSDASSPALNEEQQEQCQQELEMLEVQLQEKQKTKAQELQPEPEKEQQQLKLKQREAPGQGWSGQNPGEKKGQSRKRKRNYYRQRRQMAREARQHRFHKQPRLSHAGSFAHSAYYNAGPGIRDQRFSGARGGPARYGASYYRSQPHPAYRPDDATGSAELKI</sequence>